<reference evidence="1" key="1">
    <citation type="submission" date="2021-01" db="EMBL/GenBank/DDBJ databases">
        <authorList>
            <person name="Corre E."/>
            <person name="Pelletier E."/>
            <person name="Niang G."/>
            <person name="Scheremetjew M."/>
            <person name="Finn R."/>
            <person name="Kale V."/>
            <person name="Holt S."/>
            <person name="Cochrane G."/>
            <person name="Meng A."/>
            <person name="Brown T."/>
            <person name="Cohen L."/>
        </authorList>
    </citation>
    <scope>NUCLEOTIDE SEQUENCE</scope>
    <source>
        <strain evidence="1">Isolate 1302-5</strain>
    </source>
</reference>
<protein>
    <submittedName>
        <fullName evidence="1">Uncharacterized protein</fullName>
    </submittedName>
</protein>
<proteinExistence type="predicted"/>
<gene>
    <name evidence="1" type="ORF">OAUR00152_LOCUS11958</name>
</gene>
<dbReference type="AlphaFoldDB" id="A0A7S4MM56"/>
<accession>A0A7S4MM56</accession>
<dbReference type="EMBL" id="HBKQ01017684">
    <property type="protein sequence ID" value="CAE2231069.1"/>
    <property type="molecule type" value="Transcribed_RNA"/>
</dbReference>
<name>A0A7S4MM56_9STRA</name>
<sequence length="101" mass="10764">MRSKSRFPANSFLVTVTTQGCTFLPPQECITIDKEAGSKESVSFPLPHEAIKQSALLSLLPSSLPSTLPSVMPIIMVLTAVPIVASTPAPMSDVPVARWPC</sequence>
<dbReference type="PROSITE" id="PS51257">
    <property type="entry name" value="PROKAR_LIPOPROTEIN"/>
    <property type="match status" value="1"/>
</dbReference>
<evidence type="ECO:0000313" key="1">
    <source>
        <dbReference type="EMBL" id="CAE2231069.1"/>
    </source>
</evidence>
<organism evidence="1">
    <name type="scientific">Odontella aurita</name>
    <dbReference type="NCBI Taxonomy" id="265563"/>
    <lineage>
        <taxon>Eukaryota</taxon>
        <taxon>Sar</taxon>
        <taxon>Stramenopiles</taxon>
        <taxon>Ochrophyta</taxon>
        <taxon>Bacillariophyta</taxon>
        <taxon>Mediophyceae</taxon>
        <taxon>Biddulphiophycidae</taxon>
        <taxon>Eupodiscales</taxon>
        <taxon>Odontellaceae</taxon>
        <taxon>Odontella</taxon>
    </lineage>
</organism>